<dbReference type="GO" id="GO:0005737">
    <property type="term" value="C:cytoplasm"/>
    <property type="evidence" value="ECO:0007669"/>
    <property type="project" value="TreeGrafter"/>
</dbReference>
<evidence type="ECO:0000256" key="4">
    <source>
        <dbReference type="ARBA" id="ARBA00022598"/>
    </source>
</evidence>
<feature type="domain" description="BPL/LPL catalytic" evidence="8">
    <location>
        <begin position="27"/>
        <end position="205"/>
    </location>
</feature>
<gene>
    <name evidence="9" type="primary">lplJ</name>
    <name evidence="9" type="ORF">ACLFYP115_01314</name>
</gene>
<dbReference type="GO" id="GO:0017118">
    <property type="term" value="F:lipoyltransferase activity"/>
    <property type="evidence" value="ECO:0007669"/>
    <property type="project" value="TreeGrafter"/>
</dbReference>
<evidence type="ECO:0000313" key="9">
    <source>
        <dbReference type="EMBL" id="VYT01646.1"/>
    </source>
</evidence>
<dbReference type="Gene3D" id="3.30.930.10">
    <property type="entry name" value="Bira Bifunctional Protein, Domain 2"/>
    <property type="match status" value="1"/>
</dbReference>
<dbReference type="GO" id="GO:0009249">
    <property type="term" value="P:protein lipoylation"/>
    <property type="evidence" value="ECO:0007669"/>
    <property type="project" value="InterPro"/>
</dbReference>
<evidence type="ECO:0000256" key="6">
    <source>
        <dbReference type="ARBA" id="ARBA00022840"/>
    </source>
</evidence>
<evidence type="ECO:0000259" key="8">
    <source>
        <dbReference type="PROSITE" id="PS51733"/>
    </source>
</evidence>
<keyword evidence="9" id="KW-0548">Nucleotidyltransferase</keyword>
<reference evidence="9" key="1">
    <citation type="submission" date="2019-11" db="EMBL/GenBank/DDBJ databases">
        <authorList>
            <person name="Feng L."/>
        </authorList>
    </citation>
    <scope>NUCLEOTIDE SEQUENCE</scope>
    <source>
        <strain evidence="9">AcaccaeLFYP115</strain>
    </source>
</reference>
<dbReference type="NCBIfam" id="TIGR00545">
    <property type="entry name" value="lipoyltrans"/>
    <property type="match status" value="1"/>
</dbReference>
<evidence type="ECO:0000256" key="7">
    <source>
        <dbReference type="ARBA" id="ARBA00048037"/>
    </source>
</evidence>
<comment type="pathway">
    <text evidence="1">Protein modification; protein lipoylation via exogenous pathway; protein N(6)-(lipoyl)lysine from lipoate: step 2/2.</text>
</comment>
<comment type="pathway">
    <text evidence="2">Protein modification; protein lipoylation via exogenous pathway; protein N(6)-(lipoyl)lysine from lipoate: step 1/2.</text>
</comment>
<evidence type="ECO:0000256" key="5">
    <source>
        <dbReference type="ARBA" id="ARBA00022741"/>
    </source>
</evidence>
<dbReference type="PANTHER" id="PTHR12561">
    <property type="entry name" value="LIPOATE-PROTEIN LIGASE"/>
    <property type="match status" value="1"/>
</dbReference>
<dbReference type="InterPro" id="IPR004143">
    <property type="entry name" value="BPL_LPL_catalytic"/>
</dbReference>
<dbReference type="Gene3D" id="3.30.390.50">
    <property type="entry name" value="CO dehydrogenase flavoprotein, C-terminal domain"/>
    <property type="match status" value="1"/>
</dbReference>
<name>A0A6N2TD42_9FIRM</name>
<dbReference type="RefSeq" id="WP_006566962.1">
    <property type="nucleotide sequence ID" value="NZ_CACRSQ010000003.1"/>
</dbReference>
<dbReference type="InterPro" id="IPR045864">
    <property type="entry name" value="aa-tRNA-synth_II/BPL/LPL"/>
</dbReference>
<sequence length="329" mass="37727">MMYYIESPSSDPYFNLALEQYVFDCLDRSHSYFMLWQNDNAVIVGKHQNTIAEINETFVRDHGIKVVRRLSGGGAVYHDMGNINFTFIVDRDDGLFDFSKFCLPLVRALESVGVAAEINGRNDITIDRKKFSGNSQYSKEGRTMHHGTVMYDSDLNTVENVLKVSNDKIESKGCKSVISRVTNVRPYVRTDMNTKQFFGTLRDFMMKENKLIPYHLTEQDYLAVHQLKNTRYSTWEWNYGFSPKYAVEKKRRVEGCGCIEVHMNVEKGIITGIAFTGDYFSDADSSSLARLLTGCRLCMPDLSEKLKSVCIGDYFHNLTSNKFIKLLLE</sequence>
<keyword evidence="9" id="KW-0808">Transferase</keyword>
<dbReference type="PROSITE" id="PS51733">
    <property type="entry name" value="BPL_LPL_CATALYTIC"/>
    <property type="match status" value="1"/>
</dbReference>
<keyword evidence="6" id="KW-0067">ATP-binding</keyword>
<dbReference type="FunFam" id="3.30.930.10:FF:000072">
    <property type="entry name" value="Lipoate--protein ligase"/>
    <property type="match status" value="1"/>
</dbReference>
<dbReference type="SUPFAM" id="SSF55681">
    <property type="entry name" value="Class II aaRS and biotin synthetases"/>
    <property type="match status" value="1"/>
</dbReference>
<accession>A0A6N2TD42</accession>
<dbReference type="EC" id="6.3.1.20" evidence="3"/>
<dbReference type="Pfam" id="PF10437">
    <property type="entry name" value="Lip_prot_lig_C"/>
    <property type="match status" value="1"/>
</dbReference>
<dbReference type="CDD" id="cd16443">
    <property type="entry name" value="LplA"/>
    <property type="match status" value="1"/>
</dbReference>
<proteinExistence type="predicted"/>
<dbReference type="GO" id="GO:0005524">
    <property type="term" value="F:ATP binding"/>
    <property type="evidence" value="ECO:0007669"/>
    <property type="project" value="UniProtKB-KW"/>
</dbReference>
<dbReference type="GO" id="GO:0016979">
    <property type="term" value="F:lipoate-protein ligase activity"/>
    <property type="evidence" value="ECO:0007669"/>
    <property type="project" value="UniProtKB-EC"/>
</dbReference>
<evidence type="ECO:0000256" key="1">
    <source>
        <dbReference type="ARBA" id="ARBA00005085"/>
    </source>
</evidence>
<keyword evidence="5" id="KW-0547">Nucleotide-binding</keyword>
<dbReference type="SUPFAM" id="SSF82649">
    <property type="entry name" value="SufE/NifU"/>
    <property type="match status" value="1"/>
</dbReference>
<dbReference type="EMBL" id="CACRSQ010000003">
    <property type="protein sequence ID" value="VYT01646.1"/>
    <property type="molecule type" value="Genomic_DNA"/>
</dbReference>
<dbReference type="Pfam" id="PF21948">
    <property type="entry name" value="LplA-B_cat"/>
    <property type="match status" value="1"/>
</dbReference>
<dbReference type="InterPro" id="IPR004562">
    <property type="entry name" value="LipoylTrfase_LipoateP_Ligase"/>
</dbReference>
<evidence type="ECO:0000256" key="3">
    <source>
        <dbReference type="ARBA" id="ARBA00012367"/>
    </source>
</evidence>
<protein>
    <recommendedName>
        <fullName evidence="3">lipoate--protein ligase</fullName>
        <ecNumber evidence="3">6.3.1.20</ecNumber>
    </recommendedName>
</protein>
<evidence type="ECO:0000256" key="2">
    <source>
        <dbReference type="ARBA" id="ARBA00005124"/>
    </source>
</evidence>
<keyword evidence="4 9" id="KW-0436">Ligase</keyword>
<comment type="catalytic activity">
    <reaction evidence="7">
        <text>L-lysyl-[lipoyl-carrier protein] + (R)-lipoate + ATP = N(6)-[(R)-lipoyl]-L-lysyl-[lipoyl-carrier protein] + AMP + diphosphate + H(+)</text>
        <dbReference type="Rhea" id="RHEA:49288"/>
        <dbReference type="Rhea" id="RHEA-COMP:10500"/>
        <dbReference type="Rhea" id="RHEA-COMP:10502"/>
        <dbReference type="ChEBI" id="CHEBI:15378"/>
        <dbReference type="ChEBI" id="CHEBI:29969"/>
        <dbReference type="ChEBI" id="CHEBI:30616"/>
        <dbReference type="ChEBI" id="CHEBI:33019"/>
        <dbReference type="ChEBI" id="CHEBI:83088"/>
        <dbReference type="ChEBI" id="CHEBI:83099"/>
        <dbReference type="ChEBI" id="CHEBI:456215"/>
        <dbReference type="EC" id="6.3.1.20"/>
    </reaction>
</comment>
<dbReference type="UniPathway" id="UPA00537">
    <property type="reaction ID" value="UER00594"/>
</dbReference>
<dbReference type="InterPro" id="IPR019491">
    <property type="entry name" value="Lipoate_protein_ligase_C"/>
</dbReference>
<dbReference type="AlphaFoldDB" id="A0A6N2TD42"/>
<dbReference type="PANTHER" id="PTHR12561:SF3">
    <property type="entry name" value="LIPOYLTRANSFERASE 1, MITOCHONDRIAL"/>
    <property type="match status" value="1"/>
</dbReference>
<organism evidence="9">
    <name type="scientific">Anaerostipes caccae</name>
    <dbReference type="NCBI Taxonomy" id="105841"/>
    <lineage>
        <taxon>Bacteria</taxon>
        <taxon>Bacillati</taxon>
        <taxon>Bacillota</taxon>
        <taxon>Clostridia</taxon>
        <taxon>Lachnospirales</taxon>
        <taxon>Lachnospiraceae</taxon>
        <taxon>Anaerostipes</taxon>
    </lineage>
</organism>